<evidence type="ECO:0000313" key="7">
    <source>
        <dbReference type="EMBL" id="MDX8415772.1"/>
    </source>
</evidence>
<evidence type="ECO:0000256" key="3">
    <source>
        <dbReference type="ARBA" id="ARBA00022737"/>
    </source>
</evidence>
<dbReference type="NCBIfam" id="TIGR01787">
    <property type="entry name" value="squalene_cyclas"/>
    <property type="match status" value="1"/>
</dbReference>
<dbReference type="PROSITE" id="PS01074">
    <property type="entry name" value="TERPENE_SYNTHASES"/>
    <property type="match status" value="1"/>
</dbReference>
<dbReference type="Gene3D" id="1.50.10.20">
    <property type="match status" value="2"/>
</dbReference>
<organism evidence="7 8">
    <name type="scientific">Intestinicryptomonas porci</name>
    <dbReference type="NCBI Taxonomy" id="2926320"/>
    <lineage>
        <taxon>Bacteria</taxon>
        <taxon>Pseudomonadati</taxon>
        <taxon>Verrucomicrobiota</taxon>
        <taxon>Opitutia</taxon>
        <taxon>Opitutales</taxon>
        <taxon>Intestinicryptomonaceae</taxon>
        <taxon>Intestinicryptomonas</taxon>
    </lineage>
</organism>
<dbReference type="InterPro" id="IPR018333">
    <property type="entry name" value="Squalene_cyclase"/>
</dbReference>
<dbReference type="InterPro" id="IPR008930">
    <property type="entry name" value="Terpenoid_cyclase/PrenylTrfase"/>
</dbReference>
<evidence type="ECO:0000313" key="8">
    <source>
        <dbReference type="Proteomes" id="UP001275932"/>
    </source>
</evidence>
<comment type="caution">
    <text evidence="7">The sequence shown here is derived from an EMBL/GenBank/DDBJ whole genome shotgun (WGS) entry which is preliminary data.</text>
</comment>
<dbReference type="SFLD" id="SFLDG01016">
    <property type="entry name" value="Prenyltransferase_Like_2"/>
    <property type="match status" value="1"/>
</dbReference>
<dbReference type="Pfam" id="PF13243">
    <property type="entry name" value="SQHop_cyclase_C"/>
    <property type="match status" value="1"/>
</dbReference>
<proteinExistence type="inferred from homology"/>
<evidence type="ECO:0000256" key="1">
    <source>
        <dbReference type="ARBA" id="ARBA00004999"/>
    </source>
</evidence>
<dbReference type="EMBL" id="JALBUT010000006">
    <property type="protein sequence ID" value="MDX8415772.1"/>
    <property type="molecule type" value="Genomic_DNA"/>
</dbReference>
<dbReference type="InterPro" id="IPR002365">
    <property type="entry name" value="Terpene_synthase_CS"/>
</dbReference>
<comment type="similarity">
    <text evidence="2">Belongs to the terpene cyclase/mutase family.</text>
</comment>
<dbReference type="RefSeq" id="WP_370397221.1">
    <property type="nucleotide sequence ID" value="NZ_JALBUT010000006.1"/>
</dbReference>
<dbReference type="PANTHER" id="PTHR11764">
    <property type="entry name" value="TERPENE CYCLASE/MUTASE FAMILY MEMBER"/>
    <property type="match status" value="1"/>
</dbReference>
<sequence>MDSVKSENLKECLKRAIDWLYKNQYEEGYWNAPLETNCCMEAQWIMASVFCGFENPKNAAILEYIKNNQRQDGSWDVYFNANNGDINTTVECYYALRITGSSPDEPYMKRAREWLLKHEWQKHIRVFTKYWLALFGEWDWDETPELPPEIIFLPKFLPINIYRFACWARATMMPLTIVLSQKPVKILDEKLRCDELFPNGRTYKQWGFSNRDTKFFSWENFFLASDKLLRAYNKFLGWNPFRKQAKRKVMEWILEHQDEDGYWGGIQPPWIYGIIAMHISGFGFTQKNMELALNAVNLHWSEPNEKGIRIKASESPVWDTMLALNALLDAGESWESEGVAKAVDYLLKKENDHYGDWAVLVGNQVKPSGWSFERANKFYPDIDDTGVAICALKKFRNILPDGDARIEKIDSVIERAIGWILAMQSENGGWGAFDKDNNKEIVIKIPFCDFGEVLDPPSADVTAHIVEALSMCGYSKEHTAMKNALKFLYDEQEKDGSWFGRWGVNYIYGTWCVLTALARVGETVENPRVKKALDWILSKQNEDGGWGETAETYMSPSSAGKSGVSTASQTAWALIALGSFGYGDEAFAKGIKFLENSQTKEGTWEEFEFTGSGFPGYGLGAKVDLQNGAPLPQGKELSRGFMLRYGYYCHYFPIMAISKGLK</sequence>
<reference evidence="7 8" key="1">
    <citation type="submission" date="2022-03" db="EMBL/GenBank/DDBJ databases">
        <title>Novel taxa within the pig intestine.</title>
        <authorList>
            <person name="Wylensek D."/>
            <person name="Bishof K."/>
            <person name="Afrizal A."/>
            <person name="Clavel T."/>
        </authorList>
    </citation>
    <scope>NUCLEOTIDE SEQUENCE [LARGE SCALE GENOMIC DNA]</scope>
    <source>
        <strain evidence="7 8">CLA-KB-P66</strain>
    </source>
</reference>
<keyword evidence="8" id="KW-1185">Reference proteome</keyword>
<feature type="domain" description="Squalene cyclase N-terminal" evidence="6">
    <location>
        <begin position="13"/>
        <end position="298"/>
    </location>
</feature>
<dbReference type="InterPro" id="IPR032697">
    <property type="entry name" value="SQ_cyclase_N"/>
</dbReference>
<comment type="pathway">
    <text evidence="1">Secondary metabolite biosynthesis; hopanoid biosynthesis.</text>
</comment>
<dbReference type="PANTHER" id="PTHR11764:SF82">
    <property type="entry name" value="TERPENE CYCLASE_MUTASE FAMILY MEMBER"/>
    <property type="match status" value="1"/>
</dbReference>
<dbReference type="SUPFAM" id="SSF48239">
    <property type="entry name" value="Terpenoid cyclases/Protein prenyltransferases"/>
    <property type="match status" value="2"/>
</dbReference>
<dbReference type="NCBIfam" id="TIGR01507">
    <property type="entry name" value="hopene_cyclase"/>
    <property type="match status" value="1"/>
</dbReference>
<dbReference type="Proteomes" id="UP001275932">
    <property type="component" value="Unassembled WGS sequence"/>
</dbReference>
<dbReference type="EC" id="5.4.99.17" evidence="7"/>
<evidence type="ECO:0000259" key="6">
    <source>
        <dbReference type="Pfam" id="PF13249"/>
    </source>
</evidence>
<evidence type="ECO:0000256" key="4">
    <source>
        <dbReference type="ARBA" id="ARBA00023235"/>
    </source>
</evidence>
<dbReference type="InterPro" id="IPR032696">
    <property type="entry name" value="SQ_cyclase_C"/>
</dbReference>
<dbReference type="InterPro" id="IPR006400">
    <property type="entry name" value="Hopene-cyclase"/>
</dbReference>
<dbReference type="Pfam" id="PF13249">
    <property type="entry name" value="SQHop_cyclase_N"/>
    <property type="match status" value="1"/>
</dbReference>
<evidence type="ECO:0000259" key="5">
    <source>
        <dbReference type="Pfam" id="PF13243"/>
    </source>
</evidence>
<feature type="domain" description="Squalene cyclase C-terminal" evidence="5">
    <location>
        <begin position="315"/>
        <end position="616"/>
    </location>
</feature>
<dbReference type="GO" id="GO:0051007">
    <property type="term" value="F:squalene-hopene cyclase activity"/>
    <property type="evidence" value="ECO:0007669"/>
    <property type="project" value="UniProtKB-EC"/>
</dbReference>
<accession>A0ABU4WGU5</accession>
<keyword evidence="3" id="KW-0677">Repeat</keyword>
<name>A0ABU4WGU5_9BACT</name>
<evidence type="ECO:0000256" key="2">
    <source>
        <dbReference type="ARBA" id="ARBA00009755"/>
    </source>
</evidence>
<keyword evidence="4 7" id="KW-0413">Isomerase</keyword>
<gene>
    <name evidence="7" type="primary">shc</name>
    <name evidence="7" type="ORF">MOX91_06240</name>
</gene>
<protein>
    <submittedName>
        <fullName evidence="7">Squalene--hopene cyclase</fullName>
        <ecNumber evidence="7">5.4.99.17</ecNumber>
    </submittedName>
</protein>